<feature type="region of interest" description="Disordered" evidence="1">
    <location>
        <begin position="18"/>
        <end position="45"/>
    </location>
</feature>
<reference evidence="2" key="1">
    <citation type="submission" date="2018-05" db="EMBL/GenBank/DDBJ databases">
        <authorList>
            <person name="Lanie J.A."/>
            <person name="Ng W.-L."/>
            <person name="Kazmierczak K.M."/>
            <person name="Andrzejewski T.M."/>
            <person name="Davidsen T.M."/>
            <person name="Wayne K.J."/>
            <person name="Tettelin H."/>
            <person name="Glass J.I."/>
            <person name="Rusch D."/>
            <person name="Podicherti R."/>
            <person name="Tsui H.-C.T."/>
            <person name="Winkler M.E."/>
        </authorList>
    </citation>
    <scope>NUCLEOTIDE SEQUENCE</scope>
</reference>
<accession>A0A382BB84</accession>
<feature type="non-terminal residue" evidence="2">
    <location>
        <position position="1"/>
    </location>
</feature>
<gene>
    <name evidence="2" type="ORF">METZ01_LOCUS163311</name>
</gene>
<evidence type="ECO:0000313" key="2">
    <source>
        <dbReference type="EMBL" id="SVB10457.1"/>
    </source>
</evidence>
<proteinExistence type="predicted"/>
<protein>
    <submittedName>
        <fullName evidence="2">Uncharacterized protein</fullName>
    </submittedName>
</protein>
<dbReference type="EMBL" id="UINC01028809">
    <property type="protein sequence ID" value="SVB10457.1"/>
    <property type="molecule type" value="Genomic_DNA"/>
</dbReference>
<sequence length="45" mass="5044">VDQFVHIVHTSIYVATATRSHPPKLGREARTAGTSLKKPTRRTEE</sequence>
<dbReference type="AlphaFoldDB" id="A0A382BB84"/>
<evidence type="ECO:0000256" key="1">
    <source>
        <dbReference type="SAM" id="MobiDB-lite"/>
    </source>
</evidence>
<organism evidence="2">
    <name type="scientific">marine metagenome</name>
    <dbReference type="NCBI Taxonomy" id="408172"/>
    <lineage>
        <taxon>unclassified sequences</taxon>
        <taxon>metagenomes</taxon>
        <taxon>ecological metagenomes</taxon>
    </lineage>
</organism>
<name>A0A382BB84_9ZZZZ</name>